<dbReference type="InterPro" id="IPR051477">
    <property type="entry name" value="Expansin_CellWall"/>
</dbReference>
<evidence type="ECO:0008006" key="4">
    <source>
        <dbReference type="Google" id="ProtNLM"/>
    </source>
</evidence>
<evidence type="ECO:0000256" key="1">
    <source>
        <dbReference type="ARBA" id="ARBA00022729"/>
    </source>
</evidence>
<name>A0A2T4ACF7_TRIHA</name>
<dbReference type="PANTHER" id="PTHR31836">
    <property type="match status" value="1"/>
</dbReference>
<dbReference type="STRING" id="983964.A0A2T4ACF7"/>
<dbReference type="PANTHER" id="PTHR31836:SF28">
    <property type="entry name" value="SRCR DOMAIN-CONTAINING PROTEIN-RELATED"/>
    <property type="match status" value="1"/>
</dbReference>
<evidence type="ECO:0000313" key="3">
    <source>
        <dbReference type="Proteomes" id="UP000241690"/>
    </source>
</evidence>
<dbReference type="GeneID" id="36632013"/>
<dbReference type="Gene3D" id="2.40.40.10">
    <property type="entry name" value="RlpA-like domain"/>
    <property type="match status" value="1"/>
</dbReference>
<feature type="non-terminal residue" evidence="2">
    <location>
        <position position="1"/>
    </location>
</feature>
<evidence type="ECO:0000313" key="2">
    <source>
        <dbReference type="EMBL" id="PTB54774.1"/>
    </source>
</evidence>
<accession>A0A2T4ACF7</accession>
<dbReference type="SUPFAM" id="SSF50685">
    <property type="entry name" value="Barwin-like endoglucanases"/>
    <property type="match status" value="1"/>
</dbReference>
<sequence length="109" mass="11250">TSSSSSDEYSGDITYYTIGLGSCGEDDSGQDQSASIVAIAVGLMGSQSNGNPMCGKTITIHGGGKTTTATVKDKCMGCAPHDIDVSEKVFLELFGSLDGGREPVTWSFN</sequence>
<dbReference type="EMBL" id="KZ679680">
    <property type="protein sequence ID" value="PTB54774.1"/>
    <property type="molecule type" value="Genomic_DNA"/>
</dbReference>
<dbReference type="InterPro" id="IPR036908">
    <property type="entry name" value="RlpA-like_sf"/>
</dbReference>
<dbReference type="AlphaFoldDB" id="A0A2T4ACF7"/>
<organism evidence="2 3">
    <name type="scientific">Trichoderma harzianum CBS 226.95</name>
    <dbReference type="NCBI Taxonomy" id="983964"/>
    <lineage>
        <taxon>Eukaryota</taxon>
        <taxon>Fungi</taxon>
        <taxon>Dikarya</taxon>
        <taxon>Ascomycota</taxon>
        <taxon>Pezizomycotina</taxon>
        <taxon>Sordariomycetes</taxon>
        <taxon>Hypocreomycetidae</taxon>
        <taxon>Hypocreales</taxon>
        <taxon>Hypocreaceae</taxon>
        <taxon>Trichoderma</taxon>
    </lineage>
</organism>
<keyword evidence="3" id="KW-1185">Reference proteome</keyword>
<keyword evidence="1" id="KW-0732">Signal</keyword>
<gene>
    <name evidence="2" type="ORF">M431DRAFT_84435</name>
</gene>
<dbReference type="RefSeq" id="XP_024774451.1">
    <property type="nucleotide sequence ID" value="XM_024923430.1"/>
</dbReference>
<proteinExistence type="predicted"/>
<dbReference type="CDD" id="cd22191">
    <property type="entry name" value="DPBB_RlpA_EXP_N-like"/>
    <property type="match status" value="1"/>
</dbReference>
<reference evidence="2 3" key="1">
    <citation type="submission" date="2016-07" db="EMBL/GenBank/DDBJ databases">
        <title>Multiple horizontal gene transfer events from other fungi enriched the ability of initially mycotrophic Trichoderma (Ascomycota) to feed on dead plant biomass.</title>
        <authorList>
            <consortium name="DOE Joint Genome Institute"/>
            <person name="Aerts A."/>
            <person name="Atanasova L."/>
            <person name="Chenthamara K."/>
            <person name="Zhang J."/>
            <person name="Grujic M."/>
            <person name="Henrissat B."/>
            <person name="Kuo A."/>
            <person name="Salamov A."/>
            <person name="Lipzen A."/>
            <person name="Labutti K."/>
            <person name="Barry K."/>
            <person name="Miao Y."/>
            <person name="Rahimi M.J."/>
            <person name="Shen Q."/>
            <person name="Grigoriev I.V."/>
            <person name="Kubicek C.P."/>
            <person name="Druzhinina I.S."/>
        </authorList>
    </citation>
    <scope>NUCLEOTIDE SEQUENCE [LARGE SCALE GENOMIC DNA]</scope>
    <source>
        <strain evidence="2 3">CBS 226.95</strain>
    </source>
</reference>
<dbReference type="Proteomes" id="UP000241690">
    <property type="component" value="Unassembled WGS sequence"/>
</dbReference>
<protein>
    <recommendedName>
        <fullName evidence="4">RlpA-like protein double-psi beta-barrel domain-containing protein</fullName>
    </recommendedName>
</protein>